<dbReference type="EMBL" id="RJSG01000005">
    <property type="protein sequence ID" value="RNL77321.1"/>
    <property type="molecule type" value="Genomic_DNA"/>
</dbReference>
<dbReference type="Proteomes" id="UP000277094">
    <property type="component" value="Unassembled WGS sequence"/>
</dbReference>
<dbReference type="Pfam" id="PF11662">
    <property type="entry name" value="DUF3263"/>
    <property type="match status" value="1"/>
</dbReference>
<name>A0A3N0DPA9_9ACTN</name>
<dbReference type="InterPro" id="IPR021678">
    <property type="entry name" value="DUF3263"/>
</dbReference>
<accession>A0A3N0DPA9</accession>
<proteinExistence type="predicted"/>
<evidence type="ECO:0000313" key="2">
    <source>
        <dbReference type="Proteomes" id="UP000277094"/>
    </source>
</evidence>
<organism evidence="1 2">
    <name type="scientific">Nocardioides marmorisolisilvae</name>
    <dbReference type="NCBI Taxonomy" id="1542737"/>
    <lineage>
        <taxon>Bacteria</taxon>
        <taxon>Bacillati</taxon>
        <taxon>Actinomycetota</taxon>
        <taxon>Actinomycetes</taxon>
        <taxon>Propionibacteriales</taxon>
        <taxon>Nocardioidaceae</taxon>
        <taxon>Nocardioides</taxon>
    </lineage>
</organism>
<reference evidence="1 2" key="1">
    <citation type="submission" date="2018-11" db="EMBL/GenBank/DDBJ databases">
        <authorList>
            <person name="Li F."/>
        </authorList>
    </citation>
    <scope>NUCLEOTIDE SEQUENCE [LARGE SCALE GENOMIC DNA]</scope>
    <source>
        <strain evidence="1 2">KIS18-7</strain>
    </source>
</reference>
<gene>
    <name evidence="1" type="ORF">EFL95_17875</name>
</gene>
<comment type="caution">
    <text evidence="1">The sequence shown here is derived from an EMBL/GenBank/DDBJ whole genome shotgun (WGS) entry which is preliminary data.</text>
</comment>
<keyword evidence="2" id="KW-1185">Reference proteome</keyword>
<dbReference type="AlphaFoldDB" id="A0A3N0DPA9"/>
<dbReference type="RefSeq" id="WP_123235467.1">
    <property type="nucleotide sequence ID" value="NZ_RJSG01000005.1"/>
</dbReference>
<protein>
    <submittedName>
        <fullName evidence="1">DUF3263 domain-containing protein</fullName>
    </submittedName>
</protein>
<sequence>MALTELERGVLIFDATWRGGPGTSNRTAVIRHRFGLSPNQYLAVLNDSCEDPEALRIAPSVVIRRRAARGIAVQRTPKSA</sequence>
<evidence type="ECO:0000313" key="1">
    <source>
        <dbReference type="EMBL" id="RNL77321.1"/>
    </source>
</evidence>
<dbReference type="OrthoDB" id="3268863at2"/>